<accession>A0A1A9ZAF0</accession>
<reference evidence="2" key="2">
    <citation type="submission" date="2020-05" db="UniProtKB">
        <authorList>
            <consortium name="EnsemblMetazoa"/>
        </authorList>
    </citation>
    <scope>IDENTIFICATION</scope>
    <source>
        <strain evidence="2">IAEA</strain>
    </source>
</reference>
<protein>
    <submittedName>
        <fullName evidence="2">Uncharacterized protein</fullName>
    </submittedName>
</protein>
<evidence type="ECO:0000313" key="2">
    <source>
        <dbReference type="EnsemblMetazoa" id="GPAI008571-PA"/>
    </source>
</evidence>
<evidence type="ECO:0000256" key="1">
    <source>
        <dbReference type="SAM" id="Phobius"/>
    </source>
</evidence>
<keyword evidence="3" id="KW-1185">Reference proteome</keyword>
<keyword evidence="1" id="KW-0472">Membrane</keyword>
<sequence>MAGPERGRIYGLRNMLEASGLPPQLLLSAIERSLNDVLFLVMTSFQAQTISLFMMETLISRPPNGINVLREKVGMVGGVFLLYTRIRSNCVILYDSFSVLAILQIFREKVGMVGGVFLLYTRISNTSTTVELYTIAIGLRLAAKVLMLLLFVKEGKHMYSWLCQQQQQQQQQ</sequence>
<keyword evidence="1" id="KW-1133">Transmembrane helix</keyword>
<proteinExistence type="predicted"/>
<dbReference type="AlphaFoldDB" id="A0A1A9ZAF0"/>
<reference evidence="3" key="1">
    <citation type="submission" date="2014-03" db="EMBL/GenBank/DDBJ databases">
        <authorList>
            <person name="Aksoy S."/>
            <person name="Warren W."/>
            <person name="Wilson R.K."/>
        </authorList>
    </citation>
    <scope>NUCLEOTIDE SEQUENCE [LARGE SCALE GENOMIC DNA]</scope>
    <source>
        <strain evidence="3">IAEA</strain>
    </source>
</reference>
<evidence type="ECO:0000313" key="3">
    <source>
        <dbReference type="Proteomes" id="UP000092445"/>
    </source>
</evidence>
<organism evidence="2 3">
    <name type="scientific">Glossina pallidipes</name>
    <name type="common">Tsetse fly</name>
    <dbReference type="NCBI Taxonomy" id="7398"/>
    <lineage>
        <taxon>Eukaryota</taxon>
        <taxon>Metazoa</taxon>
        <taxon>Ecdysozoa</taxon>
        <taxon>Arthropoda</taxon>
        <taxon>Hexapoda</taxon>
        <taxon>Insecta</taxon>
        <taxon>Pterygota</taxon>
        <taxon>Neoptera</taxon>
        <taxon>Endopterygota</taxon>
        <taxon>Diptera</taxon>
        <taxon>Brachycera</taxon>
        <taxon>Muscomorpha</taxon>
        <taxon>Hippoboscoidea</taxon>
        <taxon>Glossinidae</taxon>
        <taxon>Glossina</taxon>
    </lineage>
</organism>
<name>A0A1A9ZAF0_GLOPL</name>
<dbReference type="EnsemblMetazoa" id="GPAI008571-RA">
    <property type="protein sequence ID" value="GPAI008571-PA"/>
    <property type="gene ID" value="GPAI008571"/>
</dbReference>
<dbReference type="VEuPathDB" id="VectorBase:GPAI008571"/>
<dbReference type="Proteomes" id="UP000092445">
    <property type="component" value="Unassembled WGS sequence"/>
</dbReference>
<feature type="transmembrane region" description="Helical" evidence="1">
    <location>
        <begin position="132"/>
        <end position="152"/>
    </location>
</feature>
<keyword evidence="1" id="KW-0812">Transmembrane</keyword>